<accession>A0ABP5RSK6</accession>
<organism evidence="2 3">
    <name type="scientific">Kitasatospora cystarginea</name>
    <dbReference type="NCBI Taxonomy" id="58350"/>
    <lineage>
        <taxon>Bacteria</taxon>
        <taxon>Bacillati</taxon>
        <taxon>Actinomycetota</taxon>
        <taxon>Actinomycetes</taxon>
        <taxon>Kitasatosporales</taxon>
        <taxon>Streptomycetaceae</taxon>
        <taxon>Kitasatospora</taxon>
    </lineage>
</organism>
<gene>
    <name evidence="2" type="ORF">GCM10010430_63150</name>
</gene>
<sequence>MDALHTRLLVHRYADCFRFYDAVLPALIGARRTGGTEAGPYASWDVEDEGVLRIFDRGAMAEVVGAAGLPAEAAAQDRAMLVSRVADVDAGFELCLRHGGLAVAAPADRPEWGPGMRTAHLRDPDGSLLELQSY</sequence>
<dbReference type="InterPro" id="IPR029068">
    <property type="entry name" value="Glyas_Bleomycin-R_OHBP_Dase"/>
</dbReference>
<dbReference type="PROSITE" id="PS51819">
    <property type="entry name" value="VOC"/>
    <property type="match status" value="1"/>
</dbReference>
<dbReference type="RefSeq" id="WP_344639959.1">
    <property type="nucleotide sequence ID" value="NZ_BAAATR010000038.1"/>
</dbReference>
<feature type="domain" description="VOC" evidence="1">
    <location>
        <begin position="2"/>
        <end position="134"/>
    </location>
</feature>
<name>A0ABP5RSK6_9ACTN</name>
<dbReference type="Gene3D" id="3.10.180.10">
    <property type="entry name" value="2,3-Dihydroxybiphenyl 1,2-Dioxygenase, domain 1"/>
    <property type="match status" value="1"/>
</dbReference>
<dbReference type="EMBL" id="BAAATR010000038">
    <property type="protein sequence ID" value="GAA2269083.1"/>
    <property type="molecule type" value="Genomic_DNA"/>
</dbReference>
<dbReference type="Proteomes" id="UP001500305">
    <property type="component" value="Unassembled WGS sequence"/>
</dbReference>
<comment type="caution">
    <text evidence="2">The sequence shown here is derived from an EMBL/GenBank/DDBJ whole genome shotgun (WGS) entry which is preliminary data.</text>
</comment>
<dbReference type="InterPro" id="IPR037523">
    <property type="entry name" value="VOC_core"/>
</dbReference>
<evidence type="ECO:0000313" key="3">
    <source>
        <dbReference type="Proteomes" id="UP001500305"/>
    </source>
</evidence>
<proteinExistence type="predicted"/>
<dbReference type="InterPro" id="IPR004360">
    <property type="entry name" value="Glyas_Fos-R_dOase_dom"/>
</dbReference>
<protein>
    <recommendedName>
        <fullName evidence="1">VOC domain-containing protein</fullName>
    </recommendedName>
</protein>
<keyword evidence="3" id="KW-1185">Reference proteome</keyword>
<dbReference type="Pfam" id="PF00903">
    <property type="entry name" value="Glyoxalase"/>
    <property type="match status" value="1"/>
</dbReference>
<dbReference type="SUPFAM" id="SSF54593">
    <property type="entry name" value="Glyoxalase/Bleomycin resistance protein/Dihydroxybiphenyl dioxygenase"/>
    <property type="match status" value="1"/>
</dbReference>
<evidence type="ECO:0000313" key="2">
    <source>
        <dbReference type="EMBL" id="GAA2269083.1"/>
    </source>
</evidence>
<reference evidence="3" key="1">
    <citation type="journal article" date="2019" name="Int. J. Syst. Evol. Microbiol.">
        <title>The Global Catalogue of Microorganisms (GCM) 10K type strain sequencing project: providing services to taxonomists for standard genome sequencing and annotation.</title>
        <authorList>
            <consortium name="The Broad Institute Genomics Platform"/>
            <consortium name="The Broad Institute Genome Sequencing Center for Infectious Disease"/>
            <person name="Wu L."/>
            <person name="Ma J."/>
        </authorList>
    </citation>
    <scope>NUCLEOTIDE SEQUENCE [LARGE SCALE GENOMIC DNA]</scope>
    <source>
        <strain evidence="3">JCM 7356</strain>
    </source>
</reference>
<evidence type="ECO:0000259" key="1">
    <source>
        <dbReference type="PROSITE" id="PS51819"/>
    </source>
</evidence>